<reference evidence="1 2" key="1">
    <citation type="submission" date="2016-01" db="EMBL/GenBank/DDBJ databases">
        <title>The new phylogeny of the genus Mycobacterium.</title>
        <authorList>
            <person name="Tarcisio F."/>
            <person name="Conor M."/>
            <person name="Antonella G."/>
            <person name="Elisabetta G."/>
            <person name="Giulia F.S."/>
            <person name="Sara T."/>
            <person name="Anna F."/>
            <person name="Clotilde B."/>
            <person name="Roberto B."/>
            <person name="Veronica D.S."/>
            <person name="Fabio R."/>
            <person name="Monica P."/>
            <person name="Olivier J."/>
            <person name="Enrico T."/>
            <person name="Nicola S."/>
        </authorList>
    </citation>
    <scope>NUCLEOTIDE SEQUENCE [LARGE SCALE GENOMIC DNA]</scope>
    <source>
        <strain evidence="1 2">ATCC 700010</strain>
    </source>
</reference>
<dbReference type="Proteomes" id="UP000193964">
    <property type="component" value="Unassembled WGS sequence"/>
</dbReference>
<dbReference type="OrthoDB" id="4628186at2"/>
<name>A0A1X2EWN0_9MYCO</name>
<comment type="caution">
    <text evidence="1">The sequence shown here is derived from an EMBL/GenBank/DDBJ whole genome shotgun (WGS) entry which is preliminary data.</text>
</comment>
<accession>A0A1X2EWN0</accession>
<gene>
    <name evidence="1" type="ORF">AWC31_04350</name>
</gene>
<organism evidence="1 2">
    <name type="scientific">Mycolicibacterium wolinskyi</name>
    <dbReference type="NCBI Taxonomy" id="59750"/>
    <lineage>
        <taxon>Bacteria</taxon>
        <taxon>Bacillati</taxon>
        <taxon>Actinomycetota</taxon>
        <taxon>Actinomycetes</taxon>
        <taxon>Mycobacteriales</taxon>
        <taxon>Mycobacteriaceae</taxon>
        <taxon>Mycolicibacterium</taxon>
    </lineage>
</organism>
<proteinExistence type="predicted"/>
<dbReference type="AlphaFoldDB" id="A0A1X2EWN0"/>
<evidence type="ECO:0000313" key="1">
    <source>
        <dbReference type="EMBL" id="ORX10535.1"/>
    </source>
</evidence>
<dbReference type="EMBL" id="LQQA01000032">
    <property type="protein sequence ID" value="ORX10535.1"/>
    <property type="molecule type" value="Genomic_DNA"/>
</dbReference>
<protein>
    <submittedName>
        <fullName evidence="1">Uncharacterized protein</fullName>
    </submittedName>
</protein>
<sequence length="194" mass="20465">MSPQTSTSEPSPVAFGRRQVHGSPRVLQYELNVAGSGVGDLVSSVGGWLFDRAMAGWNVRVALTEPGEDAALRILGVKTVEVKGLWQSMAGGPEHVAMTLIATDRFDADDDVRLRGLTALRAGASTLAFWGAGGPGQLGGQVHRAQYRLSAAARAFKAHALTAAGRAAEPVDPVETIFRCGHASRVMDTDLVPY</sequence>
<evidence type="ECO:0000313" key="2">
    <source>
        <dbReference type="Proteomes" id="UP000193964"/>
    </source>
</evidence>
<dbReference type="RefSeq" id="WP_085147971.1">
    <property type="nucleotide sequence ID" value="NZ_JACKUA010000026.1"/>
</dbReference>